<proteinExistence type="predicted"/>
<dbReference type="EMBL" id="CAJJDM010000143">
    <property type="protein sequence ID" value="CAD8109108.1"/>
    <property type="molecule type" value="Genomic_DNA"/>
</dbReference>
<accession>A0A8S1Q382</accession>
<gene>
    <name evidence="1" type="ORF">PPRIM_AZ9-3.1.T1390101</name>
</gene>
<evidence type="ECO:0000313" key="1">
    <source>
        <dbReference type="EMBL" id="CAD8109108.1"/>
    </source>
</evidence>
<organism evidence="1 2">
    <name type="scientific">Paramecium primaurelia</name>
    <dbReference type="NCBI Taxonomy" id="5886"/>
    <lineage>
        <taxon>Eukaryota</taxon>
        <taxon>Sar</taxon>
        <taxon>Alveolata</taxon>
        <taxon>Ciliophora</taxon>
        <taxon>Intramacronucleata</taxon>
        <taxon>Oligohymenophorea</taxon>
        <taxon>Peniculida</taxon>
        <taxon>Parameciidae</taxon>
        <taxon>Paramecium</taxon>
    </lineage>
</organism>
<sequence length="70" mass="8010">MYNIISIRIQEKIHLNTMNVIGCKTSVNSKQGNIHSKKFQELIKDVCKTIFCTINYSPPISLQLMILEAL</sequence>
<reference evidence="1" key="1">
    <citation type="submission" date="2021-01" db="EMBL/GenBank/DDBJ databases">
        <authorList>
            <consortium name="Genoscope - CEA"/>
            <person name="William W."/>
        </authorList>
    </citation>
    <scope>NUCLEOTIDE SEQUENCE</scope>
</reference>
<dbReference type="AlphaFoldDB" id="A0A8S1Q382"/>
<dbReference type="Proteomes" id="UP000688137">
    <property type="component" value="Unassembled WGS sequence"/>
</dbReference>
<evidence type="ECO:0000313" key="2">
    <source>
        <dbReference type="Proteomes" id="UP000688137"/>
    </source>
</evidence>
<protein>
    <submittedName>
        <fullName evidence="1">Uncharacterized protein</fullName>
    </submittedName>
</protein>
<keyword evidence="2" id="KW-1185">Reference proteome</keyword>
<comment type="caution">
    <text evidence="1">The sequence shown here is derived from an EMBL/GenBank/DDBJ whole genome shotgun (WGS) entry which is preliminary data.</text>
</comment>
<name>A0A8S1Q382_PARPR</name>